<proteinExistence type="predicted"/>
<accession>A0AA87Z5T4</accession>
<evidence type="ECO:0000313" key="4">
    <source>
        <dbReference type="Proteomes" id="UP001187192"/>
    </source>
</evidence>
<keyword evidence="4" id="KW-1185">Reference proteome</keyword>
<dbReference type="PANTHER" id="PTHR19878">
    <property type="entry name" value="AUTOPHAGY PROTEIN 16-LIKE"/>
    <property type="match status" value="1"/>
</dbReference>
<dbReference type="InterPro" id="IPR045160">
    <property type="entry name" value="ATG16"/>
</dbReference>
<feature type="region of interest" description="Disordered" evidence="2">
    <location>
        <begin position="1384"/>
        <end position="1415"/>
    </location>
</feature>
<dbReference type="Proteomes" id="UP001187192">
    <property type="component" value="Unassembled WGS sequence"/>
</dbReference>
<dbReference type="SUPFAM" id="SSF50978">
    <property type="entry name" value="WD40 repeat-like"/>
    <property type="match status" value="1"/>
</dbReference>
<keyword evidence="1" id="KW-0853">WD repeat</keyword>
<dbReference type="InterPro" id="IPR015943">
    <property type="entry name" value="WD40/YVTN_repeat-like_dom_sf"/>
</dbReference>
<protein>
    <recommendedName>
        <fullName evidence="5">Transducin/WD40 repeat-like superfamily protein</fullName>
    </recommendedName>
</protein>
<dbReference type="SMART" id="SM00320">
    <property type="entry name" value="WD40"/>
    <property type="match status" value="3"/>
</dbReference>
<organism evidence="3 4">
    <name type="scientific">Ficus carica</name>
    <name type="common">Common fig</name>
    <dbReference type="NCBI Taxonomy" id="3494"/>
    <lineage>
        <taxon>Eukaryota</taxon>
        <taxon>Viridiplantae</taxon>
        <taxon>Streptophyta</taxon>
        <taxon>Embryophyta</taxon>
        <taxon>Tracheophyta</taxon>
        <taxon>Spermatophyta</taxon>
        <taxon>Magnoliopsida</taxon>
        <taxon>eudicotyledons</taxon>
        <taxon>Gunneridae</taxon>
        <taxon>Pentapetalae</taxon>
        <taxon>rosids</taxon>
        <taxon>fabids</taxon>
        <taxon>Rosales</taxon>
        <taxon>Moraceae</taxon>
        <taxon>Ficeae</taxon>
        <taxon>Ficus</taxon>
    </lineage>
</organism>
<feature type="region of interest" description="Disordered" evidence="2">
    <location>
        <begin position="1427"/>
        <end position="1451"/>
    </location>
</feature>
<sequence>MEWTTVQHLDLRHVGRGLKPLQPHAAAFHSHQALVAVAIGSYIIEFDALTGSKISSINIGSPVVRMSYSPTSGHAVVAILEVEQIGVAVLLRNALLISSRRLCKSVIYVGLVCETCYSLEVLAWHDCTIRSCDFDAEQTCVLHSPEKKMEQISSDSEVHLALTPLQPVVFFGFHRRMSVTVVGTVEGGRAPTKIKTDLKKPIVNLACHPRLPVLYVAYADGLIRAYNIHTYAVHYTLQLDATIKLIGAGAFAFHPTLEWIFVGDRRGALLAWDVSTERPNMIGIGHKVEMIFSKSGEIFTAAGASTQVGSQPITSLAWLPQLRLLVTVSKDGNLQAWKTRVMLNPNRPPMQANFFEAAAIESIDIPRILSQQGGEAVYPLPRIKSLEVHPKLNLAALLFVNKAGGDNVKNRAAYTREGRKQLFAVLQTARGSSASVLKEKLSSLGSSGILADHQLQAQLQEHHLKGRSQLTISDIARKAFLYSHFMEGHAKSAPISRLPLITMLDSKHHLKDTPVCQPFHLELNFFNKENRVLHYPVRAFYVDGANLMAYNLCTGGDSIYKKLYNSIPGNVEFHSKYMVYSKKQHMFLVVYEFSGSANEVVVYRENTEFQTANSKCTTVKGRDAAFIGPNENQFAILDDDKTGLALYILPGKTTQESNEKTGAVEENQTVDNDGSTIRGPMQFLFEDEADRIFSTPLESSLLFASHGNQIGLVKLVQGYRLSTSDGHYLSTKSEGKKSIKLKLNETVLQPFIHHLLSWWCATLQMCFQSVLLLMDMVPSDSYSEIQWQETLRGYVAGILTTQTVLLVSADLEILAILVGALNDRLLLANPTEINPRQKKGVEIKSCLVGLLEPLLIGFSTMQERFEQKLDLSEILYQITSRFDSLRITPRSLDILARGPPVCGDLAVSLSQAGPQFTQVLRGVYAIKALRFSTALSVLKDEFLRSRDYPRCPPTSHLFHRFRQLGYACIKFAQFDSAKETFEVIADYESMLDLFICHLNPSAMRRLAQKLEEEGTDSELRRYCERILRVRSTGWTQGIFANFAAESMVPKGPEWGGRNWEIKTPTNLKAIPQWELATEVLPYMKTDDGIIPSTITDHIGVYLGSIKGRGNIVEVREDSLVRALSPAGADNKPNGLPIASSITNMSKAVVDGGSKGDSLMGLETLMKQSPGSNAADQQAKAEEEFKKSMYGAADGSSSDEEGVSKTKKLHIRIRDKPIASTTVDVNKIKEATKQFKLGEGLGLPISRTKSLTSGSQDFGQILPQSSSANSTTVSAPAVSQPADLFGTGSFTQSAPVSQPAPMVMGMGVTAGPIPEDFFQNTIPSFQVAASLPPPGTYLSKIDQAAQGIQSNSVPTNQVPASQADFGLPDGGVPPQTAQQPVVTLDSIGLPDGGVPPQPSGQPAGLPQTQAQVTQVPVSTQPLDLSVLGVADSGKPSARPSSPPSSVRPGQVPRGAAASVCFKTGIAHLEQNQLSDALSCFDEAFLALAKDQSRGADIKAQATICAQYKLAVNLLQEIGRLQKVQGPSAISAKDEMARLSRHLGSLPLLAKHRINCIRTAIKRNMEVQNFAYSKQMLELLFSKAPPSKQDELRSLIDMCVQRGLTNKSIDPLEDPSQFCYATLSRLSTIGYDVCDLCGAKFSALSTPGCIICGMGSIKRSDALSGPVPSPFG</sequence>
<comment type="caution">
    <text evidence="3">The sequence shown here is derived from an EMBL/GenBank/DDBJ whole genome shotgun (WGS) entry which is preliminary data.</text>
</comment>
<feature type="compositionally biased region" description="Low complexity" evidence="2">
    <location>
        <begin position="1431"/>
        <end position="1451"/>
    </location>
</feature>
<dbReference type="InterPro" id="IPR001680">
    <property type="entry name" value="WD40_rpt"/>
</dbReference>
<reference evidence="3" key="1">
    <citation type="submission" date="2023-07" db="EMBL/GenBank/DDBJ databases">
        <title>draft genome sequence of fig (Ficus carica).</title>
        <authorList>
            <person name="Takahashi T."/>
            <person name="Nishimura K."/>
        </authorList>
    </citation>
    <scope>NUCLEOTIDE SEQUENCE</scope>
</reference>
<dbReference type="PROSITE" id="PS50082">
    <property type="entry name" value="WD_REPEATS_2"/>
    <property type="match status" value="1"/>
</dbReference>
<dbReference type="GO" id="GO:0000045">
    <property type="term" value="P:autophagosome assembly"/>
    <property type="evidence" value="ECO:0007669"/>
    <property type="project" value="InterPro"/>
</dbReference>
<dbReference type="FunFam" id="2.130.10.10:FF:000704">
    <property type="entry name" value="Transducin/WD40 repeat-like superfamily protein"/>
    <property type="match status" value="1"/>
</dbReference>
<dbReference type="EMBL" id="BTGU01000002">
    <property type="protein sequence ID" value="GMN29992.1"/>
    <property type="molecule type" value="Genomic_DNA"/>
</dbReference>
<dbReference type="InterPro" id="IPR036322">
    <property type="entry name" value="WD40_repeat_dom_sf"/>
</dbReference>
<feature type="repeat" description="WD" evidence="1">
    <location>
        <begin position="306"/>
        <end position="340"/>
    </location>
</feature>
<evidence type="ECO:0000313" key="3">
    <source>
        <dbReference type="EMBL" id="GMN29992.1"/>
    </source>
</evidence>
<gene>
    <name evidence="3" type="ORF">TIFTF001_002641</name>
</gene>
<evidence type="ECO:0000256" key="1">
    <source>
        <dbReference type="PROSITE-ProRule" id="PRU00221"/>
    </source>
</evidence>
<evidence type="ECO:0000256" key="2">
    <source>
        <dbReference type="SAM" id="MobiDB-lite"/>
    </source>
</evidence>
<name>A0AA87Z5T4_FICCA</name>
<feature type="compositionally biased region" description="Low complexity" evidence="2">
    <location>
        <begin position="1405"/>
        <end position="1415"/>
    </location>
</feature>
<dbReference type="PANTHER" id="PTHR19878:SF17">
    <property type="entry name" value="TRANSDUCIN_WD40 REPEAT-LIKE SUPERFAMILY PROTEIN"/>
    <property type="match status" value="1"/>
</dbReference>
<evidence type="ECO:0008006" key="5">
    <source>
        <dbReference type="Google" id="ProtNLM"/>
    </source>
</evidence>
<dbReference type="Gene3D" id="2.130.10.10">
    <property type="entry name" value="YVTN repeat-like/Quinoprotein amine dehydrogenase"/>
    <property type="match status" value="1"/>
</dbReference>